<keyword evidence="1" id="KW-0472">Membrane</keyword>
<feature type="transmembrane region" description="Helical" evidence="1">
    <location>
        <begin position="12"/>
        <end position="32"/>
    </location>
</feature>
<name>A0AAJ6YWX2_9HYME</name>
<evidence type="ECO:0000313" key="3">
    <source>
        <dbReference type="RefSeq" id="XP_011505852.1"/>
    </source>
</evidence>
<proteinExistence type="predicted"/>
<organism evidence="2 3">
    <name type="scientific">Ceratosolen solmsi marchali</name>
    <dbReference type="NCBI Taxonomy" id="326594"/>
    <lineage>
        <taxon>Eukaryota</taxon>
        <taxon>Metazoa</taxon>
        <taxon>Ecdysozoa</taxon>
        <taxon>Arthropoda</taxon>
        <taxon>Hexapoda</taxon>
        <taxon>Insecta</taxon>
        <taxon>Pterygota</taxon>
        <taxon>Neoptera</taxon>
        <taxon>Endopterygota</taxon>
        <taxon>Hymenoptera</taxon>
        <taxon>Apocrita</taxon>
        <taxon>Proctotrupomorpha</taxon>
        <taxon>Chalcidoidea</taxon>
        <taxon>Agaonidae</taxon>
        <taxon>Agaoninae</taxon>
        <taxon>Ceratosolen</taxon>
    </lineage>
</organism>
<protein>
    <submittedName>
        <fullName evidence="3">Uncharacterized protein LOC105368528</fullName>
    </submittedName>
</protein>
<accession>A0AAJ6YWX2</accession>
<dbReference type="RefSeq" id="XP_011505852.1">
    <property type="nucleotide sequence ID" value="XM_011507550.1"/>
</dbReference>
<sequence length="223" mass="25247">MGKMCCISLTLAVKLIGTFGLSLSILMINMLVSDFFSKQHEEEFIIALESWMLFGLNWTYVMKNLKVVETARTLLTCVLIYSVLSLVANALLALSSLLKKPNYVLMWMYMQMISIFDQTIALTMQLTRDDKSDGEDKSAWYIPVCSIYLLISGYFWMVVSAARREWIKNREDCDQVIAIDTMRSPQISDNANMPKSPSFLSSNIGGIAYDFPKSLPPPAYNVV</sequence>
<gene>
    <name evidence="3" type="primary">LOC105368528</name>
</gene>
<reference evidence="3" key="1">
    <citation type="submission" date="2025-08" db="UniProtKB">
        <authorList>
            <consortium name="RefSeq"/>
        </authorList>
    </citation>
    <scope>IDENTIFICATION</scope>
</reference>
<feature type="transmembrane region" description="Helical" evidence="1">
    <location>
        <begin position="138"/>
        <end position="159"/>
    </location>
</feature>
<dbReference type="KEGG" id="csol:105368528"/>
<keyword evidence="1" id="KW-0812">Transmembrane</keyword>
<dbReference type="AlphaFoldDB" id="A0AAJ6YWX2"/>
<dbReference type="Proteomes" id="UP000695007">
    <property type="component" value="Unplaced"/>
</dbReference>
<feature type="transmembrane region" description="Helical" evidence="1">
    <location>
        <begin position="73"/>
        <end position="94"/>
    </location>
</feature>
<keyword evidence="1" id="KW-1133">Transmembrane helix</keyword>
<evidence type="ECO:0000256" key="1">
    <source>
        <dbReference type="SAM" id="Phobius"/>
    </source>
</evidence>
<evidence type="ECO:0000313" key="2">
    <source>
        <dbReference type="Proteomes" id="UP000695007"/>
    </source>
</evidence>
<feature type="transmembrane region" description="Helical" evidence="1">
    <location>
        <begin position="44"/>
        <end position="61"/>
    </location>
</feature>
<keyword evidence="2" id="KW-1185">Reference proteome</keyword>
<dbReference type="GeneID" id="105368528"/>